<dbReference type="PANTHER" id="PTHR42879">
    <property type="entry name" value="3-OXOACYL-(ACYL-CARRIER-PROTEIN) REDUCTASE"/>
    <property type="match status" value="1"/>
</dbReference>
<proteinExistence type="inferred from homology"/>
<keyword evidence="2" id="KW-0560">Oxidoreductase</keyword>
<dbReference type="PRINTS" id="PR00080">
    <property type="entry name" value="SDRFAMILY"/>
</dbReference>
<dbReference type="InterPro" id="IPR036291">
    <property type="entry name" value="NAD(P)-bd_dom_sf"/>
</dbReference>
<sequence length="245" mass="25767">MANTVLITGASRGIGAATARYFGEQGWQVAVHYHEREDLALELVRELREMGTCAVALGADLACPDQASALPARAEEALATLDALVCGAGIALPQQLVTDTSGDEWRRLMGIDLDGVFYTIRGAVPSFVRRRQGAIVTISSMWGTTGASCEAPYSAAKAGVIGLTKALAKELGPSNIRVNCVAPGVIRTDMNRHLSQADMDALADQTPLCRTGDPEEVARAIFFLASEQSSFVTGQVLGVDGGMAV</sequence>
<dbReference type="RefSeq" id="WP_147570708.1">
    <property type="nucleotide sequence ID" value="NZ_JACOPO010000004.1"/>
</dbReference>
<dbReference type="AlphaFoldDB" id="A0A8J6M6E4"/>
<dbReference type="NCBIfam" id="NF009466">
    <property type="entry name" value="PRK12826.1-2"/>
    <property type="match status" value="1"/>
</dbReference>
<dbReference type="PANTHER" id="PTHR42879:SF2">
    <property type="entry name" value="3-OXOACYL-[ACYL-CARRIER-PROTEIN] REDUCTASE FABG"/>
    <property type="match status" value="1"/>
</dbReference>
<evidence type="ECO:0000256" key="3">
    <source>
        <dbReference type="ARBA" id="ARBA00023221"/>
    </source>
</evidence>
<evidence type="ECO:0000313" key="4">
    <source>
        <dbReference type="EMBL" id="MBC5722679.1"/>
    </source>
</evidence>
<dbReference type="Proteomes" id="UP000628736">
    <property type="component" value="Unassembled WGS sequence"/>
</dbReference>
<dbReference type="InterPro" id="IPR020904">
    <property type="entry name" value="Sc_DH/Rdtase_CS"/>
</dbReference>
<comment type="similarity">
    <text evidence="1">Belongs to the short-chain dehydrogenases/reductases (SDR) family.</text>
</comment>
<evidence type="ECO:0000256" key="2">
    <source>
        <dbReference type="ARBA" id="ARBA00023002"/>
    </source>
</evidence>
<dbReference type="Pfam" id="PF13561">
    <property type="entry name" value="adh_short_C2"/>
    <property type="match status" value="1"/>
</dbReference>
<dbReference type="NCBIfam" id="NF047420">
    <property type="entry name" value="EF_P_mod_YmfI"/>
    <property type="match status" value="1"/>
</dbReference>
<name>A0A8J6M6E4_9FIRM</name>
<gene>
    <name evidence="4" type="primary">fabG</name>
    <name evidence="4" type="ORF">H8S11_07625</name>
</gene>
<dbReference type="Gene3D" id="3.40.50.720">
    <property type="entry name" value="NAD(P)-binding Rossmann-like Domain"/>
    <property type="match status" value="1"/>
</dbReference>
<dbReference type="GO" id="GO:0016491">
    <property type="term" value="F:oxidoreductase activity"/>
    <property type="evidence" value="ECO:0007669"/>
    <property type="project" value="UniProtKB-KW"/>
</dbReference>
<dbReference type="EMBL" id="JACOPO010000004">
    <property type="protein sequence ID" value="MBC5722679.1"/>
    <property type="molecule type" value="Genomic_DNA"/>
</dbReference>
<dbReference type="InterPro" id="IPR050259">
    <property type="entry name" value="SDR"/>
</dbReference>
<dbReference type="GO" id="GO:0008202">
    <property type="term" value="P:steroid metabolic process"/>
    <property type="evidence" value="ECO:0007669"/>
    <property type="project" value="UniProtKB-KW"/>
</dbReference>
<keyword evidence="3" id="KW-0443">Lipid metabolism</keyword>
<accession>A0A8J6M6E4</accession>
<keyword evidence="3" id="KW-0753">Steroid metabolism</keyword>
<dbReference type="GO" id="GO:0032787">
    <property type="term" value="P:monocarboxylic acid metabolic process"/>
    <property type="evidence" value="ECO:0007669"/>
    <property type="project" value="UniProtKB-ARBA"/>
</dbReference>
<dbReference type="FunFam" id="3.40.50.720:FF:000173">
    <property type="entry name" value="3-oxoacyl-[acyl-carrier protein] reductase"/>
    <property type="match status" value="1"/>
</dbReference>
<dbReference type="InterPro" id="IPR002347">
    <property type="entry name" value="SDR_fam"/>
</dbReference>
<protein>
    <submittedName>
        <fullName evidence="4">3-oxoacyl-ACP reductase FabG</fullName>
    </submittedName>
</protein>
<keyword evidence="5" id="KW-1185">Reference proteome</keyword>
<reference evidence="4" key="1">
    <citation type="submission" date="2020-08" db="EMBL/GenBank/DDBJ databases">
        <title>Genome public.</title>
        <authorList>
            <person name="Liu C."/>
            <person name="Sun Q."/>
        </authorList>
    </citation>
    <scope>NUCLEOTIDE SEQUENCE</scope>
    <source>
        <strain evidence="4">NSJ-23</strain>
    </source>
</reference>
<dbReference type="PROSITE" id="PS00061">
    <property type="entry name" value="ADH_SHORT"/>
    <property type="match status" value="1"/>
</dbReference>
<dbReference type="PRINTS" id="PR00081">
    <property type="entry name" value="GDHRDH"/>
</dbReference>
<evidence type="ECO:0000256" key="1">
    <source>
        <dbReference type="ARBA" id="ARBA00006484"/>
    </source>
</evidence>
<evidence type="ECO:0000313" key="5">
    <source>
        <dbReference type="Proteomes" id="UP000628736"/>
    </source>
</evidence>
<organism evidence="4 5">
    <name type="scientific">Flintibacter hominis</name>
    <dbReference type="NCBI Taxonomy" id="2763048"/>
    <lineage>
        <taxon>Bacteria</taxon>
        <taxon>Bacillati</taxon>
        <taxon>Bacillota</taxon>
        <taxon>Clostridia</taxon>
        <taxon>Eubacteriales</taxon>
        <taxon>Flintibacter</taxon>
    </lineage>
</organism>
<comment type="caution">
    <text evidence="4">The sequence shown here is derived from an EMBL/GenBank/DDBJ whole genome shotgun (WGS) entry which is preliminary data.</text>
</comment>
<dbReference type="SUPFAM" id="SSF51735">
    <property type="entry name" value="NAD(P)-binding Rossmann-fold domains"/>
    <property type="match status" value="1"/>
</dbReference>